<evidence type="ECO:0008006" key="3">
    <source>
        <dbReference type="Google" id="ProtNLM"/>
    </source>
</evidence>
<dbReference type="EMBL" id="JAVRRT010000009">
    <property type="protein sequence ID" value="KAK5168612.1"/>
    <property type="molecule type" value="Genomic_DNA"/>
</dbReference>
<name>A0AAV9P716_9PEZI</name>
<evidence type="ECO:0000313" key="1">
    <source>
        <dbReference type="EMBL" id="KAK5168612.1"/>
    </source>
</evidence>
<organism evidence="1 2">
    <name type="scientific">Saxophila tyrrhenica</name>
    <dbReference type="NCBI Taxonomy" id="1690608"/>
    <lineage>
        <taxon>Eukaryota</taxon>
        <taxon>Fungi</taxon>
        <taxon>Dikarya</taxon>
        <taxon>Ascomycota</taxon>
        <taxon>Pezizomycotina</taxon>
        <taxon>Dothideomycetes</taxon>
        <taxon>Dothideomycetidae</taxon>
        <taxon>Mycosphaerellales</taxon>
        <taxon>Extremaceae</taxon>
        <taxon>Saxophila</taxon>
    </lineage>
</organism>
<keyword evidence="2" id="KW-1185">Reference proteome</keyword>
<dbReference type="RefSeq" id="XP_064658078.1">
    <property type="nucleotide sequence ID" value="XM_064803163.1"/>
</dbReference>
<dbReference type="AlphaFoldDB" id="A0AAV9P716"/>
<evidence type="ECO:0000313" key="2">
    <source>
        <dbReference type="Proteomes" id="UP001337655"/>
    </source>
</evidence>
<dbReference type="Gene3D" id="3.40.50.2300">
    <property type="match status" value="1"/>
</dbReference>
<dbReference type="GeneID" id="89927261"/>
<protein>
    <recommendedName>
        <fullName evidence="3">NYN domain-containing protein</fullName>
    </recommendedName>
</protein>
<dbReference type="Proteomes" id="UP001337655">
    <property type="component" value="Unassembled WGS sequence"/>
</dbReference>
<sequence>MALPMPISILEAIGIVQKGVALYKTIRKKPEEIAAVGRRMQDLEFYLSELQALVDDKQRNPLPNLRPEQTQRIGTVISDIRVDAGDVYEILCIWDSAGSFQKVLFTVGRNPRRLDELNSSLEQRRQDLRDILQLMGLFALKPPSETRPTSPAAPTRADYGVIFVDPFNLGRSKVAEGYMKLIREWTVRTGGAFKVKFAHSAGMLVRDRSDCVDFIESLPGRMVVNGVAKEANAMAMASLFDNKYFDYTFKPGIRASMMKRAHRTDAQSQSRARGITQNIFKTYDYILVFTGREYERLLLLKKGLLQAHGPSIAPASKGRIIHLGAYLNKKGKPNDIADARKDENEDVSRANWNTTTSQIKLAVKAFLKNELGWQQPERGAVPAY</sequence>
<gene>
    <name evidence="1" type="ORF">LTR77_005921</name>
</gene>
<proteinExistence type="predicted"/>
<comment type="caution">
    <text evidence="1">The sequence shown here is derived from an EMBL/GenBank/DDBJ whole genome shotgun (WGS) entry which is preliminary data.</text>
</comment>
<accession>A0AAV9P716</accession>
<reference evidence="1 2" key="1">
    <citation type="submission" date="2023-08" db="EMBL/GenBank/DDBJ databases">
        <title>Black Yeasts Isolated from many extreme environments.</title>
        <authorList>
            <person name="Coleine C."/>
            <person name="Stajich J.E."/>
            <person name="Selbmann L."/>
        </authorList>
    </citation>
    <scope>NUCLEOTIDE SEQUENCE [LARGE SCALE GENOMIC DNA]</scope>
    <source>
        <strain evidence="1 2">CCFEE 5935</strain>
    </source>
</reference>